<evidence type="ECO:0000256" key="1">
    <source>
        <dbReference type="SAM" id="SignalP"/>
    </source>
</evidence>
<organism evidence="2 3">
    <name type="scientific">Massarina eburnea CBS 473.64</name>
    <dbReference type="NCBI Taxonomy" id="1395130"/>
    <lineage>
        <taxon>Eukaryota</taxon>
        <taxon>Fungi</taxon>
        <taxon>Dikarya</taxon>
        <taxon>Ascomycota</taxon>
        <taxon>Pezizomycotina</taxon>
        <taxon>Dothideomycetes</taxon>
        <taxon>Pleosporomycetidae</taxon>
        <taxon>Pleosporales</taxon>
        <taxon>Massarineae</taxon>
        <taxon>Massarinaceae</taxon>
        <taxon>Massarina</taxon>
    </lineage>
</organism>
<dbReference type="Proteomes" id="UP000799753">
    <property type="component" value="Unassembled WGS sequence"/>
</dbReference>
<protein>
    <submittedName>
        <fullName evidence="2">Uncharacterized protein</fullName>
    </submittedName>
</protein>
<evidence type="ECO:0000313" key="2">
    <source>
        <dbReference type="EMBL" id="KAF2639982.1"/>
    </source>
</evidence>
<sequence>MVSGLAVLLAIISAEGALALVDGLDGPVCEVLATFLPNVHRGGGTLEAWLAEEGDSASGAREHSGGLEVRTGKSVQVRQRVNWVLEAVCGTYARGSSGD</sequence>
<evidence type="ECO:0000313" key="3">
    <source>
        <dbReference type="Proteomes" id="UP000799753"/>
    </source>
</evidence>
<dbReference type="AlphaFoldDB" id="A0A6A6RYD3"/>
<accession>A0A6A6RYD3</accession>
<keyword evidence="1" id="KW-0732">Signal</keyword>
<reference evidence="2" key="1">
    <citation type="journal article" date="2020" name="Stud. Mycol.">
        <title>101 Dothideomycetes genomes: a test case for predicting lifestyles and emergence of pathogens.</title>
        <authorList>
            <person name="Haridas S."/>
            <person name="Albert R."/>
            <person name="Binder M."/>
            <person name="Bloem J."/>
            <person name="Labutti K."/>
            <person name="Salamov A."/>
            <person name="Andreopoulos B."/>
            <person name="Baker S."/>
            <person name="Barry K."/>
            <person name="Bills G."/>
            <person name="Bluhm B."/>
            <person name="Cannon C."/>
            <person name="Castanera R."/>
            <person name="Culley D."/>
            <person name="Daum C."/>
            <person name="Ezra D."/>
            <person name="Gonzalez J."/>
            <person name="Henrissat B."/>
            <person name="Kuo A."/>
            <person name="Liang C."/>
            <person name="Lipzen A."/>
            <person name="Lutzoni F."/>
            <person name="Magnuson J."/>
            <person name="Mondo S."/>
            <person name="Nolan M."/>
            <person name="Ohm R."/>
            <person name="Pangilinan J."/>
            <person name="Park H.-J."/>
            <person name="Ramirez L."/>
            <person name="Alfaro M."/>
            <person name="Sun H."/>
            <person name="Tritt A."/>
            <person name="Yoshinaga Y."/>
            <person name="Zwiers L.-H."/>
            <person name="Turgeon B."/>
            <person name="Goodwin S."/>
            <person name="Spatafora J."/>
            <person name="Crous P."/>
            <person name="Grigoriev I."/>
        </authorList>
    </citation>
    <scope>NUCLEOTIDE SEQUENCE</scope>
    <source>
        <strain evidence="2">CBS 473.64</strain>
    </source>
</reference>
<name>A0A6A6RYD3_9PLEO</name>
<feature type="chain" id="PRO_5025627680" evidence="1">
    <location>
        <begin position="20"/>
        <end position="99"/>
    </location>
</feature>
<keyword evidence="3" id="KW-1185">Reference proteome</keyword>
<feature type="signal peptide" evidence="1">
    <location>
        <begin position="1"/>
        <end position="19"/>
    </location>
</feature>
<proteinExistence type="predicted"/>
<gene>
    <name evidence="2" type="ORF">P280DRAFT_469720</name>
</gene>
<dbReference type="EMBL" id="MU006785">
    <property type="protein sequence ID" value="KAF2639982.1"/>
    <property type="molecule type" value="Genomic_DNA"/>
</dbReference>